<feature type="compositionally biased region" description="Polar residues" evidence="14">
    <location>
        <begin position="86"/>
        <end position="95"/>
    </location>
</feature>
<dbReference type="Pfam" id="PF13086">
    <property type="entry name" value="AAA_11"/>
    <property type="match status" value="1"/>
</dbReference>
<dbReference type="Proteomes" id="UP000039865">
    <property type="component" value="Unassembled WGS sequence"/>
</dbReference>
<evidence type="ECO:0000256" key="5">
    <source>
        <dbReference type="ARBA" id="ARBA00022741"/>
    </source>
</evidence>
<evidence type="ECO:0000256" key="10">
    <source>
        <dbReference type="ARBA" id="ARBA00022840"/>
    </source>
</evidence>
<keyword evidence="9 12" id="KW-0862">Zinc</keyword>
<evidence type="ECO:0000256" key="6">
    <source>
        <dbReference type="ARBA" id="ARBA00022771"/>
    </source>
</evidence>
<evidence type="ECO:0000256" key="13">
    <source>
        <dbReference type="SAM" id="Coils"/>
    </source>
</evidence>
<dbReference type="GO" id="GO:0008270">
    <property type="term" value="F:zinc ion binding"/>
    <property type="evidence" value="ECO:0007669"/>
    <property type="project" value="UniProtKB-UniRule"/>
</dbReference>
<dbReference type="Gene3D" id="6.10.140.1240">
    <property type="match status" value="1"/>
</dbReference>
<dbReference type="Pfam" id="PF04851">
    <property type="entry name" value="ResIII"/>
    <property type="match status" value="1"/>
</dbReference>
<dbReference type="GO" id="GO:0000184">
    <property type="term" value="P:nuclear-transcribed mRNA catabolic process, nonsense-mediated decay"/>
    <property type="evidence" value="ECO:0007669"/>
    <property type="project" value="InterPro"/>
</dbReference>
<comment type="subcellular location">
    <subcellularLocation>
        <location evidence="1">Cytoplasm</location>
    </subcellularLocation>
</comment>
<name>A0A078B837_STYLE</name>
<evidence type="ECO:0000256" key="1">
    <source>
        <dbReference type="ARBA" id="ARBA00004496"/>
    </source>
</evidence>
<keyword evidence="5" id="KW-0547">Nucleotide-binding</keyword>
<evidence type="ECO:0000259" key="15">
    <source>
        <dbReference type="PROSITE" id="PS51997"/>
    </source>
</evidence>
<dbReference type="GO" id="GO:0003678">
    <property type="term" value="F:DNA helicase activity"/>
    <property type="evidence" value="ECO:0007669"/>
    <property type="project" value="UniProtKB-EC"/>
</dbReference>
<dbReference type="AlphaFoldDB" id="A0A078B837"/>
<proteinExistence type="inferred from homology"/>
<sequence length="1124" mass="127387">MQANRTDQQRKQNNYDRSGSGAGTNAQYSNNRRDQDEEEDKFESWRNTKNANTTSGVRPTSTTQTSGQNTGSGSANNNSINRDQQHYGTKNAGGNVNNYASSFDVFSGKKENAFQSDDSSSEEEDYGDDLDDDNVAIRGGDRLELNSQIDSRSEISESVGSVDQEVEPYDFDNLPAHACAYCGIHDVQCVVKCSIKDCGRWFCNGKGINEYGSHIMLHQVKSRHKEIALHPDSPLKDTVIECYNCSSKNIFLLGFVSAKQEAVIILLCREPCLSQFSVKDSKWDMEGWQALIENKAILNWLVQFPAEQEFKRSRKITAQQINKLEELWKEKPSAQVGDLSVIQQEKPMQPVLLRYKDPKQYKDIFEPLIKLEADYDKSFKESQTQRNIRVRFDYGLNKKKQAFFIFPNEDNIRLVPGDELKLCYEQDGQVKWQSRGHIVRIVNEEICLELKNSKGCPNDSDIRFTIEFIWKSTSFDRMKQALKIFMKDETSLSNYIFYKLLGYNTKDQFIKTNIPKHLSVPGLPELNHFQMNAVKKALITPLCLIQGPPGTGKTVTSTTLVTHLVKQKMGKVLVCAPSNIAVDQLTDKINSTGIKVVRMCARSRESVSSNVDYLSLHEQIKYLSHGPFKQMQELILKKEEQNELTEKEERQLKELKRQAEDEILKNAEVICTTCVAAFDRRLRSFKFSQVLIDEATQATEPETLIPILRGAKHVILVGDHCQLGPVIMCKKAAKAGLNQSLFERLVCLGIRPIRLQVQYRMHPVLSSFPSMTFYEGSLQNGISKQDRVLEDFQFQWPASDKPMMFYHSISSEEISASGTSFLNRQEAYNVESLVTNFLKFGLTPEQIGIITPYEGQKAFITSYMQRSGQLDSSLYKEIEVASVDSFQGREKDFILLSCVRSNEASGIGFLNDPRRLNVALTRAKYGLVIFGNAKVLSKHDLWNNLLNEFKNQGCLVEGPTILNLKPCVIVLRRPVKYNPDKRDFVLTETALNNFEKSQMSQIGMSTPSSIRDEFDTRSEMSKTESQISYGNRVSQFGFTDMFGLSKSQQPASQLSNQQQHHHSSSSQINTQKSYKQNDKKTQDGKGSKQQTESMSSKQGQMLKSGNDNDFKNDKFLSSIGGGNQ</sequence>
<feature type="region of interest" description="Disordered" evidence="14">
    <location>
        <begin position="1"/>
        <end position="95"/>
    </location>
</feature>
<keyword evidence="17" id="KW-1185">Reference proteome</keyword>
<dbReference type="CDD" id="cd18039">
    <property type="entry name" value="DEXXQc_UPF1"/>
    <property type="match status" value="1"/>
</dbReference>
<dbReference type="FunFam" id="3.40.50.300:FF:000097">
    <property type="entry name" value="Regulator of nonsense transcripts 1"/>
    <property type="match status" value="1"/>
</dbReference>
<dbReference type="PANTHER" id="PTHR10887:SF364">
    <property type="entry name" value="REGULATOR OF NONSENSE TRANSCRIPTS 1"/>
    <property type="match status" value="1"/>
</dbReference>
<dbReference type="InterPro" id="IPR006935">
    <property type="entry name" value="Helicase/UvrB_N"/>
</dbReference>
<dbReference type="Gene3D" id="3.40.50.300">
    <property type="entry name" value="P-loop containing nucleotide triphosphate hydrolases"/>
    <property type="match status" value="2"/>
</dbReference>
<keyword evidence="8" id="KW-0347">Helicase</keyword>
<dbReference type="GO" id="GO:0005737">
    <property type="term" value="C:cytoplasm"/>
    <property type="evidence" value="ECO:0007669"/>
    <property type="project" value="UniProtKB-SubCell"/>
</dbReference>
<organism evidence="16 17">
    <name type="scientific">Stylonychia lemnae</name>
    <name type="common">Ciliate</name>
    <dbReference type="NCBI Taxonomy" id="5949"/>
    <lineage>
        <taxon>Eukaryota</taxon>
        <taxon>Sar</taxon>
        <taxon>Alveolata</taxon>
        <taxon>Ciliophora</taxon>
        <taxon>Intramacronucleata</taxon>
        <taxon>Spirotrichea</taxon>
        <taxon>Stichotrichia</taxon>
        <taxon>Sporadotrichida</taxon>
        <taxon>Oxytrichidae</taxon>
        <taxon>Stylonychinae</taxon>
        <taxon>Stylonychia</taxon>
    </lineage>
</organism>
<feature type="region of interest" description="C4" evidence="12">
    <location>
        <begin position="242"/>
        <end position="272"/>
    </location>
</feature>
<dbReference type="InterPro" id="IPR041677">
    <property type="entry name" value="DNA2/NAM7_AAA_11"/>
</dbReference>
<feature type="region of interest" description="Disordered" evidence="14">
    <location>
        <begin position="111"/>
        <end position="135"/>
    </location>
</feature>
<feature type="domain" description="Upf1" evidence="15">
    <location>
        <begin position="171"/>
        <end position="331"/>
    </location>
</feature>
<dbReference type="OMA" id="QYMQMNG"/>
<dbReference type="Pfam" id="PF18141">
    <property type="entry name" value="UPF1_1B_dom"/>
    <property type="match status" value="1"/>
</dbReference>
<dbReference type="EMBL" id="CCKQ01018587">
    <property type="protein sequence ID" value="CDW90559.1"/>
    <property type="molecule type" value="Genomic_DNA"/>
</dbReference>
<dbReference type="SUPFAM" id="SSF52540">
    <property type="entry name" value="P-loop containing nucleoside triphosphate hydrolases"/>
    <property type="match status" value="1"/>
</dbReference>
<evidence type="ECO:0000256" key="14">
    <source>
        <dbReference type="SAM" id="MobiDB-lite"/>
    </source>
</evidence>
<dbReference type="InterPro" id="IPR014001">
    <property type="entry name" value="Helicase_ATP-bd"/>
</dbReference>
<evidence type="ECO:0000313" key="16">
    <source>
        <dbReference type="EMBL" id="CDW90559.1"/>
    </source>
</evidence>
<keyword evidence="6 12" id="KW-0863">Zinc-finger</keyword>
<evidence type="ECO:0000256" key="2">
    <source>
        <dbReference type="ARBA" id="ARBA00007913"/>
    </source>
</evidence>
<dbReference type="InterPro" id="IPR041679">
    <property type="entry name" value="DNA2/NAM7-like_C"/>
</dbReference>
<dbReference type="InterPro" id="IPR027417">
    <property type="entry name" value="P-loop_NTPase"/>
</dbReference>
<keyword evidence="4 12" id="KW-0479">Metal-binding</keyword>
<dbReference type="GO" id="GO:0016787">
    <property type="term" value="F:hydrolase activity"/>
    <property type="evidence" value="ECO:0007669"/>
    <property type="project" value="UniProtKB-KW"/>
</dbReference>
<evidence type="ECO:0000256" key="8">
    <source>
        <dbReference type="ARBA" id="ARBA00022806"/>
    </source>
</evidence>
<feature type="compositionally biased region" description="Low complexity" evidence="14">
    <location>
        <begin position="1047"/>
        <end position="1058"/>
    </location>
</feature>
<feature type="compositionally biased region" description="Polar residues" evidence="14">
    <location>
        <begin position="45"/>
        <end position="59"/>
    </location>
</feature>
<evidence type="ECO:0000256" key="3">
    <source>
        <dbReference type="ARBA" id="ARBA00022490"/>
    </source>
</evidence>
<feature type="coiled-coil region" evidence="13">
    <location>
        <begin position="628"/>
        <end position="665"/>
    </location>
</feature>
<dbReference type="InParanoid" id="A0A078B837"/>
<dbReference type="PANTHER" id="PTHR10887">
    <property type="entry name" value="DNA2/NAM7 HELICASE FAMILY"/>
    <property type="match status" value="1"/>
</dbReference>
<keyword evidence="10" id="KW-0067">ATP-binding</keyword>
<dbReference type="InterPro" id="IPR018999">
    <property type="entry name" value="UPF1_CH/ZBD"/>
</dbReference>
<feature type="compositionally biased region" description="Low complexity" evidence="14">
    <location>
        <begin position="60"/>
        <end position="81"/>
    </location>
</feature>
<dbReference type="InterPro" id="IPR045055">
    <property type="entry name" value="DNA2/NAM7-like"/>
</dbReference>
<evidence type="ECO:0000313" key="17">
    <source>
        <dbReference type="Proteomes" id="UP000039865"/>
    </source>
</evidence>
<dbReference type="CDD" id="cd18808">
    <property type="entry name" value="SF1_C_Upf1"/>
    <property type="match status" value="1"/>
</dbReference>
<evidence type="ECO:0000256" key="11">
    <source>
        <dbReference type="ARBA" id="ARBA00048432"/>
    </source>
</evidence>
<keyword evidence="3" id="KW-0963">Cytoplasm</keyword>
<feature type="compositionally biased region" description="Polar residues" evidence="14">
    <location>
        <begin position="999"/>
        <end position="1009"/>
    </location>
</feature>
<dbReference type="GO" id="GO:0003677">
    <property type="term" value="F:DNA binding"/>
    <property type="evidence" value="ECO:0007669"/>
    <property type="project" value="InterPro"/>
</dbReference>
<reference evidence="16 17" key="1">
    <citation type="submission" date="2014-06" db="EMBL/GenBank/DDBJ databases">
        <authorList>
            <person name="Swart Estienne"/>
        </authorList>
    </citation>
    <scope>NUCLEOTIDE SEQUENCE [LARGE SCALE GENOMIC DNA]</scope>
    <source>
        <strain evidence="16 17">130c</strain>
    </source>
</reference>
<dbReference type="SMART" id="SM00487">
    <property type="entry name" value="DEXDc"/>
    <property type="match status" value="1"/>
</dbReference>
<feature type="region of interest" description="Disordered" evidence="14">
    <location>
        <begin position="999"/>
        <end position="1027"/>
    </location>
</feature>
<comment type="catalytic activity">
    <reaction evidence="11">
        <text>ATP + H2O = ADP + phosphate + H(+)</text>
        <dbReference type="Rhea" id="RHEA:13065"/>
        <dbReference type="ChEBI" id="CHEBI:15377"/>
        <dbReference type="ChEBI" id="CHEBI:15378"/>
        <dbReference type="ChEBI" id="CHEBI:30616"/>
        <dbReference type="ChEBI" id="CHEBI:43474"/>
        <dbReference type="ChEBI" id="CHEBI:456216"/>
        <dbReference type="EC" id="3.6.4.12"/>
    </reaction>
    <physiologicalReaction direction="left-to-right" evidence="11">
        <dbReference type="Rhea" id="RHEA:13066"/>
    </physiologicalReaction>
</comment>
<dbReference type="Pfam" id="PF09416">
    <property type="entry name" value="UPF1_Zn_bind"/>
    <property type="match status" value="1"/>
</dbReference>
<evidence type="ECO:0000256" key="7">
    <source>
        <dbReference type="ARBA" id="ARBA00022801"/>
    </source>
</evidence>
<feature type="compositionally biased region" description="Acidic residues" evidence="14">
    <location>
        <begin position="119"/>
        <end position="134"/>
    </location>
</feature>
<dbReference type="Gene3D" id="2.40.30.230">
    <property type="match status" value="1"/>
</dbReference>
<dbReference type="OrthoDB" id="6513042at2759"/>
<accession>A0A078B837</accession>
<comment type="caution">
    <text evidence="12">Lacks conserved residue(s) required for the propagation of feature annotation.</text>
</comment>
<dbReference type="CDD" id="cd21400">
    <property type="entry name" value="ZBD_UPF1-like"/>
    <property type="match status" value="1"/>
</dbReference>
<dbReference type="InterPro" id="IPR040812">
    <property type="entry name" value="UPF1_1B_dom"/>
</dbReference>
<feature type="compositionally biased region" description="Polar residues" evidence="14">
    <location>
        <begin position="15"/>
        <end position="30"/>
    </location>
</feature>
<dbReference type="InterPro" id="IPR047187">
    <property type="entry name" value="SF1_C_Upf1"/>
</dbReference>
<feature type="compositionally biased region" description="Polar residues" evidence="14">
    <location>
        <begin position="1087"/>
        <end position="1105"/>
    </location>
</feature>
<evidence type="ECO:0000256" key="9">
    <source>
        <dbReference type="ARBA" id="ARBA00022833"/>
    </source>
</evidence>
<evidence type="ECO:0000256" key="4">
    <source>
        <dbReference type="ARBA" id="ARBA00022723"/>
    </source>
</evidence>
<keyword evidence="13" id="KW-0175">Coiled coil</keyword>
<dbReference type="GO" id="GO:0003723">
    <property type="term" value="F:RNA binding"/>
    <property type="evidence" value="ECO:0007669"/>
    <property type="project" value="InterPro"/>
</dbReference>
<feature type="region of interest" description="Disordered" evidence="14">
    <location>
        <begin position="1047"/>
        <end position="1124"/>
    </location>
</feature>
<evidence type="ECO:0000256" key="12">
    <source>
        <dbReference type="PROSITE-ProRule" id="PRU01341"/>
    </source>
</evidence>
<dbReference type="CDD" id="cd21407">
    <property type="entry name" value="1B_UPF1-like"/>
    <property type="match status" value="1"/>
</dbReference>
<dbReference type="FunCoup" id="A0A078B837">
    <property type="interactions" value="555"/>
</dbReference>
<dbReference type="GO" id="GO:0003724">
    <property type="term" value="F:RNA helicase activity"/>
    <property type="evidence" value="ECO:0007669"/>
    <property type="project" value="InterPro"/>
</dbReference>
<feature type="compositionally biased region" description="Basic and acidic residues" evidence="14">
    <location>
        <begin position="1010"/>
        <end position="1022"/>
    </location>
</feature>
<protein>
    <submittedName>
        <fullName evidence="16">Regulator of nonsense transcripts 1 homolog</fullName>
    </submittedName>
</protein>
<dbReference type="PROSITE" id="PS51997">
    <property type="entry name" value="UPF1_CH_RICH"/>
    <property type="match status" value="1"/>
</dbReference>
<keyword evidence="7" id="KW-0378">Hydrolase</keyword>
<gene>
    <name evidence="16" type="primary">Contig2760.g2961</name>
    <name evidence="16" type="ORF">STYLEM_19703</name>
</gene>
<dbReference type="Pfam" id="PF13087">
    <property type="entry name" value="AAA_12"/>
    <property type="match status" value="1"/>
</dbReference>
<feature type="compositionally biased region" description="Basic and acidic residues" evidence="14">
    <location>
        <begin position="1075"/>
        <end position="1086"/>
    </location>
</feature>
<dbReference type="GO" id="GO:0005524">
    <property type="term" value="F:ATP binding"/>
    <property type="evidence" value="ECO:0007669"/>
    <property type="project" value="UniProtKB-KW"/>
</dbReference>
<comment type="similarity">
    <text evidence="2">Belongs to the DNA2/NAM7 helicase family.</text>
</comment>